<comment type="caution">
    <text evidence="2">The sequence shown here is derived from an EMBL/GenBank/DDBJ whole genome shotgun (WGS) entry which is preliminary data.</text>
</comment>
<dbReference type="EMBL" id="LGHE01000139">
    <property type="protein sequence ID" value="KUL00843.1"/>
    <property type="molecule type" value="Genomic_DNA"/>
</dbReference>
<dbReference type="PANTHER" id="PTHR43852">
    <property type="entry name" value="NUCLEOTIDYLTRANSFERASE"/>
    <property type="match status" value="1"/>
</dbReference>
<dbReference type="PANTHER" id="PTHR43852:SF3">
    <property type="entry name" value="NUCLEOTIDYLTRANSFERASE"/>
    <property type="match status" value="1"/>
</dbReference>
<dbReference type="Pfam" id="PF18765">
    <property type="entry name" value="Polbeta"/>
    <property type="match status" value="1"/>
</dbReference>
<dbReference type="InterPro" id="IPR052930">
    <property type="entry name" value="TA_antitoxin_MntA"/>
</dbReference>
<accession>A0A117MF94</accession>
<name>A0A117MF94_9EURY</name>
<evidence type="ECO:0000313" key="3">
    <source>
        <dbReference type="Proteomes" id="UP000054598"/>
    </source>
</evidence>
<sequence length="141" mass="16341">MRPRNLSPEEKQRLRALLAARLEEKEEILFAYVYGSFVQGPFRDIDIAVFLADGSTGSSDPLRYELALEQELEEVTGVPIDVRVLTTAPLSFAFTVLRTGEILVSRDEETRCEFVCRILAEYHDFSYYRERYRREALGLLR</sequence>
<feature type="domain" description="Polymerase beta nucleotidyltransferase" evidence="1">
    <location>
        <begin position="21"/>
        <end position="109"/>
    </location>
</feature>
<organism evidence="2 3">
    <name type="scientific">Methanoculleus marisnigri</name>
    <dbReference type="NCBI Taxonomy" id="2198"/>
    <lineage>
        <taxon>Archaea</taxon>
        <taxon>Methanobacteriati</taxon>
        <taxon>Methanobacteriota</taxon>
        <taxon>Stenosarchaea group</taxon>
        <taxon>Methanomicrobia</taxon>
        <taxon>Methanomicrobiales</taxon>
        <taxon>Methanomicrobiaceae</taxon>
        <taxon>Methanoculleus</taxon>
    </lineage>
</organism>
<protein>
    <submittedName>
        <fullName evidence="2">Nucleotidyltransferase</fullName>
    </submittedName>
</protein>
<reference evidence="3" key="1">
    <citation type="journal article" date="2015" name="MBio">
        <title>Genome-Resolved Metagenomic Analysis Reveals Roles for Candidate Phyla and Other Microbial Community Members in Biogeochemical Transformations in Oil Reservoirs.</title>
        <authorList>
            <person name="Hu P."/>
            <person name="Tom L."/>
            <person name="Singh A."/>
            <person name="Thomas B.C."/>
            <person name="Baker B.J."/>
            <person name="Piceno Y.M."/>
            <person name="Andersen G.L."/>
            <person name="Banfield J.F."/>
        </authorList>
    </citation>
    <scope>NUCLEOTIDE SEQUENCE [LARGE SCALE GENOMIC DNA]</scope>
</reference>
<dbReference type="Proteomes" id="UP000054598">
    <property type="component" value="Unassembled WGS sequence"/>
</dbReference>
<dbReference type="PATRIC" id="fig|2198.3.peg.1129"/>
<evidence type="ECO:0000313" key="2">
    <source>
        <dbReference type="EMBL" id="KUL00843.1"/>
    </source>
</evidence>
<dbReference type="SUPFAM" id="SSF81301">
    <property type="entry name" value="Nucleotidyltransferase"/>
    <property type="match status" value="1"/>
</dbReference>
<evidence type="ECO:0000259" key="1">
    <source>
        <dbReference type="Pfam" id="PF18765"/>
    </source>
</evidence>
<dbReference type="CDD" id="cd05403">
    <property type="entry name" value="NT_KNTase_like"/>
    <property type="match status" value="1"/>
</dbReference>
<dbReference type="InterPro" id="IPR043519">
    <property type="entry name" value="NT_sf"/>
</dbReference>
<dbReference type="NCBIfam" id="NF047752">
    <property type="entry name" value="MntA_antitoxin"/>
    <property type="match status" value="1"/>
</dbReference>
<gene>
    <name evidence="2" type="ORF">XE10_1245</name>
</gene>
<proteinExistence type="predicted"/>
<dbReference type="GO" id="GO:0016740">
    <property type="term" value="F:transferase activity"/>
    <property type="evidence" value="ECO:0007669"/>
    <property type="project" value="UniProtKB-KW"/>
</dbReference>
<dbReference type="Gene3D" id="3.30.460.10">
    <property type="entry name" value="Beta Polymerase, domain 2"/>
    <property type="match status" value="1"/>
</dbReference>
<keyword evidence="2" id="KW-0808">Transferase</keyword>
<dbReference type="AlphaFoldDB" id="A0A117MF94"/>
<dbReference type="InterPro" id="IPR041633">
    <property type="entry name" value="Polbeta"/>
</dbReference>